<evidence type="ECO:0000313" key="10">
    <source>
        <dbReference type="Proteomes" id="UP000694409"/>
    </source>
</evidence>
<dbReference type="GO" id="GO:0005829">
    <property type="term" value="C:cytosol"/>
    <property type="evidence" value="ECO:0007669"/>
    <property type="project" value="UniProtKB-SubCell"/>
</dbReference>
<proteinExistence type="inferred from homology"/>
<keyword evidence="7" id="KW-0653">Protein transport</keyword>
<keyword evidence="7" id="KW-0560">Oxidoreductase</keyword>
<keyword evidence="7" id="KW-0813">Transport</keyword>
<comment type="catalytic activity">
    <reaction evidence="6 7">
        <text>methanethiol + O2 + H2O = hydrogen sulfide + formaldehyde + H2O2 + H(+)</text>
        <dbReference type="Rhea" id="RHEA:11812"/>
        <dbReference type="ChEBI" id="CHEBI:15377"/>
        <dbReference type="ChEBI" id="CHEBI:15378"/>
        <dbReference type="ChEBI" id="CHEBI:15379"/>
        <dbReference type="ChEBI" id="CHEBI:16007"/>
        <dbReference type="ChEBI" id="CHEBI:16240"/>
        <dbReference type="ChEBI" id="CHEBI:16842"/>
        <dbReference type="ChEBI" id="CHEBI:29919"/>
        <dbReference type="EC" id="1.8.3.4"/>
    </reaction>
</comment>
<dbReference type="GO" id="GO:0016020">
    <property type="term" value="C:membrane"/>
    <property type="evidence" value="ECO:0007669"/>
    <property type="project" value="UniProtKB-SubCell"/>
</dbReference>
<dbReference type="InterPro" id="IPR008826">
    <property type="entry name" value="Se-bd"/>
</dbReference>
<dbReference type="GeneTree" id="ENSGT00390000014244"/>
<feature type="compositionally biased region" description="Low complexity" evidence="8">
    <location>
        <begin position="157"/>
        <end position="181"/>
    </location>
</feature>
<keyword evidence="5 7" id="KW-0711">Selenium</keyword>
<feature type="region of interest" description="Disordered" evidence="8">
    <location>
        <begin position="68"/>
        <end position="195"/>
    </location>
</feature>
<dbReference type="GO" id="GO:0005634">
    <property type="term" value="C:nucleus"/>
    <property type="evidence" value="ECO:0007669"/>
    <property type="project" value="UniProtKB-SubCell"/>
</dbReference>
<evidence type="ECO:0000256" key="5">
    <source>
        <dbReference type="ARBA" id="ARBA00023266"/>
    </source>
</evidence>
<gene>
    <name evidence="9" type="primary">LOC103824742</name>
</gene>
<keyword evidence="7" id="KW-0963">Cytoplasm</keyword>
<protein>
    <recommendedName>
        <fullName evidence="4 7">Methanethiol oxidase</fullName>
        <shortName evidence="7">MTO</shortName>
        <ecNumber evidence="3 7">1.8.3.4</ecNumber>
    </recommendedName>
    <alternativeName>
        <fullName evidence="7">Selenium-binding protein 1</fullName>
    </alternativeName>
</protein>
<dbReference type="PANTHER" id="PTHR23300">
    <property type="entry name" value="METHANETHIOL OXIDASE"/>
    <property type="match status" value="1"/>
</dbReference>
<dbReference type="GO" id="GO:0015031">
    <property type="term" value="P:protein transport"/>
    <property type="evidence" value="ECO:0007669"/>
    <property type="project" value="UniProtKB-UniRule"/>
</dbReference>
<comment type="function">
    <text evidence="7">Catalyzes the oxidation of methanethiol, an organosulfur compound known to be produced in substantial amounts by gut bacteria. Selenium-binding protein which may be involved in the sensing of reactive xenobiotics in the cytoplasm. May be involved in intra-Golgi protein transport.</text>
</comment>
<evidence type="ECO:0000256" key="6">
    <source>
        <dbReference type="ARBA" id="ARBA00047539"/>
    </source>
</evidence>
<evidence type="ECO:0000256" key="4">
    <source>
        <dbReference type="ARBA" id="ARBA00015601"/>
    </source>
</evidence>
<dbReference type="PANTHER" id="PTHR23300:SF0">
    <property type="entry name" value="METHANETHIOL OXIDASE"/>
    <property type="match status" value="1"/>
</dbReference>
<organism evidence="9 10">
    <name type="scientific">Serinus canaria</name>
    <name type="common">Island canary</name>
    <name type="synonym">Fringilla canaria</name>
    <dbReference type="NCBI Taxonomy" id="9135"/>
    <lineage>
        <taxon>Eukaryota</taxon>
        <taxon>Metazoa</taxon>
        <taxon>Chordata</taxon>
        <taxon>Craniata</taxon>
        <taxon>Vertebrata</taxon>
        <taxon>Euteleostomi</taxon>
        <taxon>Archelosauria</taxon>
        <taxon>Archosauria</taxon>
        <taxon>Dinosauria</taxon>
        <taxon>Saurischia</taxon>
        <taxon>Theropoda</taxon>
        <taxon>Coelurosauria</taxon>
        <taxon>Aves</taxon>
        <taxon>Neognathae</taxon>
        <taxon>Neoaves</taxon>
        <taxon>Telluraves</taxon>
        <taxon>Australaves</taxon>
        <taxon>Passeriformes</taxon>
        <taxon>Passeroidea</taxon>
        <taxon>Fringillidae</taxon>
        <taxon>Carduelinae</taxon>
        <taxon>Serinus</taxon>
    </lineage>
</organism>
<comment type="subcellular location">
    <subcellularLocation>
        <location evidence="7">Nucleus</location>
    </subcellularLocation>
    <subcellularLocation>
        <location evidence="7">Cytoplasm</location>
        <location evidence="7">Cytosol</location>
    </subcellularLocation>
    <subcellularLocation>
        <location evidence="7">Membrane</location>
        <topology evidence="7">Peripheral membrane protein</topology>
    </subcellularLocation>
    <text evidence="7">May associate with Golgi membrane. May associate with the membrane of autophagosomes.</text>
</comment>
<evidence type="ECO:0000256" key="7">
    <source>
        <dbReference type="RuleBase" id="RU369071"/>
    </source>
</evidence>
<dbReference type="AlphaFoldDB" id="A0A8C9NT64"/>
<sequence length="585" mass="63112">MAAPRKSGGSFRRAVRSSPGSVRGSPARFERAFVSPAPREEVAYVTCTYRSTGIDQPDFLATVDLNPRSCHYGQVPAPAGLPGAGSDRGCAPRALRGRPGNQGKPLPLCPLCSRPPPAPLRGSPNSGAAPSPSRELPKPRGRSQPLSGAPPIPGALPAPLGGSPNPGGSPSPSRGLPSPRGRSPRDVPARPGLSSLGRAQVIHRLPMPNLKDELHCAGWGPVCGCFDSGAASKRTKLVLPCLISSRIYVVDVGSQCRAPRICKMIEPVDVFWKCNKGYLSVTHPLPNGDVLVANMGDPAGNGKGGFVVLDGETFELKGNWENECEAPPTGYDFWYQARHNVLVSSAGMVPKVAGRGFNPDDLKKGVFGRRLNVWNLSCRSLTQCFDLGEDSLPLTVRFLHSPEAAEGYVGCALSGAIFRFYKSCERDNWAVEEVIRIPAKDVSGWIMPKMPAFIADLVISQDDRFLYVSNWLHGDIRQYELSRNCKPRLVGQCKRVYGGPASLQLSLDGKRLYVTNSFYSTWDRQFYPSLVKEGSVMLQLDVDTDKGGLTVNKNFLVDFGKEPNGPCLAHEIRFPGGDAKSVTLP</sequence>
<feature type="region of interest" description="Disordered" evidence="8">
    <location>
        <begin position="1"/>
        <end position="27"/>
    </location>
</feature>
<evidence type="ECO:0000256" key="1">
    <source>
        <dbReference type="ARBA" id="ARBA00005177"/>
    </source>
</evidence>
<name>A0A8C9NT64_SERCA</name>
<dbReference type="Ensembl" id="ENSSCAT00000024639.1">
    <property type="protein sequence ID" value="ENSSCAP00000022106.1"/>
    <property type="gene ID" value="ENSSCAG00000015886.1"/>
</dbReference>
<dbReference type="SUPFAM" id="SSF75011">
    <property type="entry name" value="3-carboxy-cis,cis-mucoante lactonizing enzyme"/>
    <property type="match status" value="1"/>
</dbReference>
<dbReference type="Pfam" id="PF05694">
    <property type="entry name" value="SBP56"/>
    <property type="match status" value="2"/>
</dbReference>
<dbReference type="Gene3D" id="2.130.10.10">
    <property type="entry name" value="YVTN repeat-like/Quinoprotein amine dehydrogenase"/>
    <property type="match status" value="1"/>
</dbReference>
<dbReference type="GO" id="GO:0008430">
    <property type="term" value="F:selenium binding"/>
    <property type="evidence" value="ECO:0007669"/>
    <property type="project" value="UniProtKB-UniRule"/>
</dbReference>
<reference evidence="9" key="2">
    <citation type="submission" date="2025-09" db="UniProtKB">
        <authorList>
            <consortium name="Ensembl"/>
        </authorList>
    </citation>
    <scope>IDENTIFICATION</scope>
</reference>
<feature type="compositionally biased region" description="Low complexity" evidence="8">
    <location>
        <begin position="120"/>
        <end position="133"/>
    </location>
</feature>
<accession>A0A8C9NT64</accession>
<keyword evidence="7" id="KW-0539">Nucleus</keyword>
<evidence type="ECO:0000256" key="8">
    <source>
        <dbReference type="SAM" id="MobiDB-lite"/>
    </source>
</evidence>
<comment type="similarity">
    <text evidence="2 7">Belongs to the selenium-binding protein family.</text>
</comment>
<dbReference type="Proteomes" id="UP000694409">
    <property type="component" value="Unassembled WGS sequence"/>
</dbReference>
<comment type="pathway">
    <text evidence="1 7">Organosulfur degradation.</text>
</comment>
<reference evidence="9" key="1">
    <citation type="submission" date="2025-08" db="UniProtKB">
        <authorList>
            <consortium name="Ensembl"/>
        </authorList>
    </citation>
    <scope>IDENTIFICATION</scope>
</reference>
<dbReference type="InterPro" id="IPR015943">
    <property type="entry name" value="WD40/YVTN_repeat-like_dom_sf"/>
</dbReference>
<keyword evidence="7" id="KW-0472">Membrane</keyword>
<dbReference type="EC" id="1.8.3.4" evidence="3 7"/>
<keyword evidence="7" id="KW-0007">Acetylation</keyword>
<evidence type="ECO:0000313" key="9">
    <source>
        <dbReference type="Ensembl" id="ENSSCAP00000022106.1"/>
    </source>
</evidence>
<keyword evidence="10" id="KW-1185">Reference proteome</keyword>
<evidence type="ECO:0000256" key="3">
    <source>
        <dbReference type="ARBA" id="ARBA00012510"/>
    </source>
</evidence>
<evidence type="ECO:0000256" key="2">
    <source>
        <dbReference type="ARBA" id="ARBA00005606"/>
    </source>
</evidence>
<dbReference type="GO" id="GO:0018549">
    <property type="term" value="F:methanethiol oxidase activity"/>
    <property type="evidence" value="ECO:0007669"/>
    <property type="project" value="UniProtKB-UniRule"/>
</dbReference>